<feature type="transmembrane region" description="Helical" evidence="1">
    <location>
        <begin position="195"/>
        <end position="216"/>
    </location>
</feature>
<accession>A0A0C9WG69</accession>
<dbReference type="Pfam" id="PF20152">
    <property type="entry name" value="DUF6534"/>
    <property type="match status" value="1"/>
</dbReference>
<protein>
    <recommendedName>
        <fullName evidence="2">DUF6534 domain-containing protein</fullName>
    </recommendedName>
</protein>
<sequence length="318" mass="35521">MKQISDLNLIIGPMEIGLVGAAVLFGLVIVQTYMYYKRFPKDSWWIKSMVALEILLQIPNLISITITIWTMTITNYGQPETLVTLPVSSVVPVVLGAPTAFVVQAFFSYRLYKLSKRLILPIFSLSLATIRFVMNMVFGIAGFYMTSVASYEQEWRWMISTLLSVSITCDVTIGAALSCYLYAKRNTGFRQTSLLIDQLIIYAIETGLVTSVTDLVEAICFWTMPNNFIWMGVYAFESGLFVNSLLASLNRRAPLFNGRKDAERVFELDSEFASRNPDSTSEGQRRKSLHPIAITISQDVHVSVQKGGLGGEVLTDIA</sequence>
<feature type="transmembrane region" description="Helical" evidence="1">
    <location>
        <begin position="228"/>
        <end position="249"/>
    </location>
</feature>
<dbReference type="HOGENOM" id="CLU_046025_0_1_1"/>
<feature type="transmembrane region" description="Helical" evidence="1">
    <location>
        <begin position="119"/>
        <end position="145"/>
    </location>
</feature>
<dbReference type="PANTHER" id="PTHR40465">
    <property type="entry name" value="CHROMOSOME 1, WHOLE GENOME SHOTGUN SEQUENCE"/>
    <property type="match status" value="1"/>
</dbReference>
<proteinExistence type="predicted"/>
<feature type="transmembrane region" description="Helical" evidence="1">
    <location>
        <begin position="157"/>
        <end position="183"/>
    </location>
</feature>
<keyword evidence="1" id="KW-0472">Membrane</keyword>
<evidence type="ECO:0000256" key="1">
    <source>
        <dbReference type="SAM" id="Phobius"/>
    </source>
</evidence>
<dbReference type="AlphaFoldDB" id="A0A0C9WG69"/>
<reference evidence="3 4" key="1">
    <citation type="submission" date="2014-04" db="EMBL/GenBank/DDBJ databases">
        <title>Evolutionary Origins and Diversification of the Mycorrhizal Mutualists.</title>
        <authorList>
            <consortium name="DOE Joint Genome Institute"/>
            <consortium name="Mycorrhizal Genomics Consortium"/>
            <person name="Kohler A."/>
            <person name="Kuo A."/>
            <person name="Nagy L.G."/>
            <person name="Floudas D."/>
            <person name="Copeland A."/>
            <person name="Barry K.W."/>
            <person name="Cichocki N."/>
            <person name="Veneault-Fourrey C."/>
            <person name="LaButti K."/>
            <person name="Lindquist E.A."/>
            <person name="Lipzen A."/>
            <person name="Lundell T."/>
            <person name="Morin E."/>
            <person name="Murat C."/>
            <person name="Riley R."/>
            <person name="Ohm R."/>
            <person name="Sun H."/>
            <person name="Tunlid A."/>
            <person name="Henrissat B."/>
            <person name="Grigoriev I.V."/>
            <person name="Hibbett D.S."/>
            <person name="Martin F."/>
        </authorList>
    </citation>
    <scope>NUCLEOTIDE SEQUENCE [LARGE SCALE GENOMIC DNA]</scope>
    <source>
        <strain evidence="3 4">MD-312</strain>
    </source>
</reference>
<gene>
    <name evidence="3" type="ORF">HYDPIDRAFT_28257</name>
</gene>
<feature type="transmembrane region" description="Helical" evidence="1">
    <location>
        <begin position="89"/>
        <end position="107"/>
    </location>
</feature>
<keyword evidence="1" id="KW-1133">Transmembrane helix</keyword>
<dbReference type="OrthoDB" id="2868589at2759"/>
<dbReference type="Proteomes" id="UP000053820">
    <property type="component" value="Unassembled WGS sequence"/>
</dbReference>
<organism evidence="3 4">
    <name type="scientific">Hydnomerulius pinastri MD-312</name>
    <dbReference type="NCBI Taxonomy" id="994086"/>
    <lineage>
        <taxon>Eukaryota</taxon>
        <taxon>Fungi</taxon>
        <taxon>Dikarya</taxon>
        <taxon>Basidiomycota</taxon>
        <taxon>Agaricomycotina</taxon>
        <taxon>Agaricomycetes</taxon>
        <taxon>Agaricomycetidae</taxon>
        <taxon>Boletales</taxon>
        <taxon>Boletales incertae sedis</taxon>
        <taxon>Leucogyrophana</taxon>
    </lineage>
</organism>
<keyword evidence="4" id="KW-1185">Reference proteome</keyword>
<name>A0A0C9WG69_9AGAM</name>
<feature type="domain" description="DUF6534" evidence="2">
    <location>
        <begin position="166"/>
        <end position="253"/>
    </location>
</feature>
<evidence type="ECO:0000259" key="2">
    <source>
        <dbReference type="Pfam" id="PF20152"/>
    </source>
</evidence>
<feature type="transmembrane region" description="Helical" evidence="1">
    <location>
        <begin position="16"/>
        <end position="36"/>
    </location>
</feature>
<dbReference type="PANTHER" id="PTHR40465:SF1">
    <property type="entry name" value="DUF6534 DOMAIN-CONTAINING PROTEIN"/>
    <property type="match status" value="1"/>
</dbReference>
<feature type="transmembrane region" description="Helical" evidence="1">
    <location>
        <begin position="48"/>
        <end position="69"/>
    </location>
</feature>
<dbReference type="InterPro" id="IPR045339">
    <property type="entry name" value="DUF6534"/>
</dbReference>
<evidence type="ECO:0000313" key="3">
    <source>
        <dbReference type="EMBL" id="KIJ64907.1"/>
    </source>
</evidence>
<evidence type="ECO:0000313" key="4">
    <source>
        <dbReference type="Proteomes" id="UP000053820"/>
    </source>
</evidence>
<dbReference type="EMBL" id="KN839845">
    <property type="protein sequence ID" value="KIJ64907.1"/>
    <property type="molecule type" value="Genomic_DNA"/>
</dbReference>
<keyword evidence="1" id="KW-0812">Transmembrane</keyword>